<proteinExistence type="inferred from homology"/>
<keyword evidence="3" id="KW-0175">Coiled coil</keyword>
<feature type="coiled-coil region" evidence="3">
    <location>
        <begin position="72"/>
        <end position="113"/>
    </location>
</feature>
<keyword evidence="5" id="KW-1185">Reference proteome</keyword>
<dbReference type="GO" id="GO:0005737">
    <property type="term" value="C:cytoplasm"/>
    <property type="evidence" value="ECO:0007669"/>
    <property type="project" value="TreeGrafter"/>
</dbReference>
<organism evidence="4 5">
    <name type="scientific">Sungouiella intermedia</name>
    <dbReference type="NCBI Taxonomy" id="45354"/>
    <lineage>
        <taxon>Eukaryota</taxon>
        <taxon>Fungi</taxon>
        <taxon>Dikarya</taxon>
        <taxon>Ascomycota</taxon>
        <taxon>Saccharomycotina</taxon>
        <taxon>Pichiomycetes</taxon>
        <taxon>Metschnikowiaceae</taxon>
        <taxon>Sungouiella</taxon>
    </lineage>
</organism>
<dbReference type="GO" id="GO:0051131">
    <property type="term" value="P:chaperone-mediated protein complex assembly"/>
    <property type="evidence" value="ECO:0007669"/>
    <property type="project" value="TreeGrafter"/>
</dbReference>
<dbReference type="GO" id="GO:0051082">
    <property type="term" value="F:unfolded protein binding"/>
    <property type="evidence" value="ECO:0007669"/>
    <property type="project" value="InterPro"/>
</dbReference>
<dbReference type="Proteomes" id="UP000182334">
    <property type="component" value="Chromosome V"/>
</dbReference>
<dbReference type="GO" id="GO:0006457">
    <property type="term" value="P:protein folding"/>
    <property type="evidence" value="ECO:0007669"/>
    <property type="project" value="InterPro"/>
</dbReference>
<evidence type="ECO:0000256" key="3">
    <source>
        <dbReference type="SAM" id="Coils"/>
    </source>
</evidence>
<name>A0A1L0BVP6_9ASCO</name>
<dbReference type="GO" id="GO:0016272">
    <property type="term" value="C:prefoldin complex"/>
    <property type="evidence" value="ECO:0007669"/>
    <property type="project" value="InterPro"/>
</dbReference>
<dbReference type="Pfam" id="PF01920">
    <property type="entry name" value="Prefoldin_2"/>
    <property type="match status" value="1"/>
</dbReference>
<comment type="similarity">
    <text evidence="1">Belongs to the prefoldin subunit beta family.</text>
</comment>
<reference evidence="4 5" key="1">
    <citation type="submission" date="2016-10" db="EMBL/GenBank/DDBJ databases">
        <authorList>
            <person name="de Groot N.N."/>
        </authorList>
    </citation>
    <scope>NUCLEOTIDE SEQUENCE [LARGE SCALE GENOMIC DNA]</scope>
    <source>
        <strain evidence="4 5">CBS 141442</strain>
    </source>
</reference>
<dbReference type="Gene3D" id="1.10.287.370">
    <property type="match status" value="1"/>
</dbReference>
<sequence>MADLKLQFEKLSLAFNGQQNNLTELAESRSQLETQYQENKIVLEEFEYLNENSKIYKLTGPVLMPQDYAEAKMNVSKRIEFIQSEIKRVEEKIENEQKLMEDTRNKLLEVRSSMN</sequence>
<dbReference type="FunFam" id="1.10.287.370:FF:000003">
    <property type="entry name" value="Prefoldin subunit 6"/>
    <property type="match status" value="1"/>
</dbReference>
<dbReference type="STRING" id="45354.A0A1L0BVP6"/>
<dbReference type="AlphaFoldDB" id="A0A1L0BVP6"/>
<protein>
    <submittedName>
        <fullName evidence="4">CIC11C00000000654</fullName>
    </submittedName>
</protein>
<dbReference type="PANTHER" id="PTHR21431:SF0">
    <property type="entry name" value="PREFOLDIN SUBUNIT 6"/>
    <property type="match status" value="1"/>
</dbReference>
<evidence type="ECO:0000256" key="1">
    <source>
        <dbReference type="ARBA" id="ARBA00008045"/>
    </source>
</evidence>
<evidence type="ECO:0000313" key="5">
    <source>
        <dbReference type="Proteomes" id="UP000182334"/>
    </source>
</evidence>
<dbReference type="EMBL" id="LT635760">
    <property type="protein sequence ID" value="SGZ55417.1"/>
    <property type="molecule type" value="Genomic_DNA"/>
</dbReference>
<gene>
    <name evidence="4" type="ORF">SAMEA4029010_CIC11G00000000654</name>
</gene>
<accession>A0A1L0BVP6</accession>
<evidence type="ECO:0000256" key="2">
    <source>
        <dbReference type="ARBA" id="ARBA00023186"/>
    </source>
</evidence>
<dbReference type="GO" id="GO:0051087">
    <property type="term" value="F:protein-folding chaperone binding"/>
    <property type="evidence" value="ECO:0007669"/>
    <property type="project" value="TreeGrafter"/>
</dbReference>
<dbReference type="PANTHER" id="PTHR21431">
    <property type="entry name" value="PREFOLDIN SUBUNIT 6"/>
    <property type="match status" value="1"/>
</dbReference>
<dbReference type="OrthoDB" id="248120at2759"/>
<dbReference type="InterPro" id="IPR002777">
    <property type="entry name" value="PFD_beta-like"/>
</dbReference>
<dbReference type="InterPro" id="IPR009053">
    <property type="entry name" value="Prefoldin"/>
</dbReference>
<evidence type="ECO:0000313" key="4">
    <source>
        <dbReference type="EMBL" id="SGZ55417.1"/>
    </source>
</evidence>
<keyword evidence="2" id="KW-0143">Chaperone</keyword>
<dbReference type="SUPFAM" id="SSF46579">
    <property type="entry name" value="Prefoldin"/>
    <property type="match status" value="1"/>
</dbReference>
<dbReference type="CDD" id="cd23161">
    <property type="entry name" value="Prefoldin_6"/>
    <property type="match status" value="1"/>
</dbReference>